<keyword evidence="2" id="KW-0479">Metal-binding</keyword>
<keyword evidence="7" id="KW-1185">Reference proteome</keyword>
<sequence>MALKLKQRNVSETASTPKVDTTAIVRGVIDEIRATGDEGVRKYSEKFDKWSPASFKLSQEEIQSIISTVPQQIINDIKQVQENVRTFALAQRACIKDLEMEIRPGVHLGHKNVPINSVGA</sequence>
<dbReference type="Gene3D" id="3.40.50.1980">
    <property type="entry name" value="Nitrogenase molybdenum iron protein domain"/>
    <property type="match status" value="1"/>
</dbReference>
<keyword evidence="4" id="KW-0560">Oxidoreductase</keyword>
<organism evidence="6 7">
    <name type="scientific">Penicillium frequentans</name>
    <dbReference type="NCBI Taxonomy" id="3151616"/>
    <lineage>
        <taxon>Eukaryota</taxon>
        <taxon>Fungi</taxon>
        <taxon>Dikarya</taxon>
        <taxon>Ascomycota</taxon>
        <taxon>Pezizomycotina</taxon>
        <taxon>Eurotiomycetes</taxon>
        <taxon>Eurotiomycetidae</taxon>
        <taxon>Eurotiales</taxon>
        <taxon>Aspergillaceae</taxon>
        <taxon>Penicillium</taxon>
    </lineage>
</organism>
<dbReference type="Proteomes" id="UP001220324">
    <property type="component" value="Unassembled WGS sequence"/>
</dbReference>
<dbReference type="AlphaFoldDB" id="A0AAD6CUF7"/>
<evidence type="ECO:0000256" key="4">
    <source>
        <dbReference type="ARBA" id="ARBA00023002"/>
    </source>
</evidence>
<protein>
    <recommendedName>
        <fullName evidence="8">Histidinol dehydrogenase</fullName>
    </recommendedName>
</protein>
<evidence type="ECO:0000313" key="6">
    <source>
        <dbReference type="EMBL" id="KAJ5540426.1"/>
    </source>
</evidence>
<name>A0AAD6CUF7_9EURO</name>
<dbReference type="GO" id="GO:0046872">
    <property type="term" value="F:metal ion binding"/>
    <property type="evidence" value="ECO:0007669"/>
    <property type="project" value="UniProtKB-KW"/>
</dbReference>
<dbReference type="Pfam" id="PF00815">
    <property type="entry name" value="Histidinol_dh"/>
    <property type="match status" value="1"/>
</dbReference>
<dbReference type="InterPro" id="IPR012131">
    <property type="entry name" value="Hstdl_DH"/>
</dbReference>
<evidence type="ECO:0000313" key="7">
    <source>
        <dbReference type="Proteomes" id="UP001220324"/>
    </source>
</evidence>
<evidence type="ECO:0000256" key="2">
    <source>
        <dbReference type="ARBA" id="ARBA00022723"/>
    </source>
</evidence>
<reference evidence="6 7" key="1">
    <citation type="journal article" date="2023" name="IMA Fungus">
        <title>Comparative genomic study of the Penicillium genus elucidates a diverse pangenome and 15 lateral gene transfer events.</title>
        <authorList>
            <person name="Petersen C."/>
            <person name="Sorensen T."/>
            <person name="Nielsen M.R."/>
            <person name="Sondergaard T.E."/>
            <person name="Sorensen J.L."/>
            <person name="Fitzpatrick D.A."/>
            <person name="Frisvad J.C."/>
            <person name="Nielsen K.L."/>
        </authorList>
    </citation>
    <scope>NUCLEOTIDE SEQUENCE [LARGE SCALE GENOMIC DNA]</scope>
    <source>
        <strain evidence="6 7">IBT 35679</strain>
    </source>
</reference>
<dbReference type="InterPro" id="IPR016161">
    <property type="entry name" value="Ald_DH/histidinol_DH"/>
</dbReference>
<dbReference type="GO" id="GO:0005829">
    <property type="term" value="C:cytosol"/>
    <property type="evidence" value="ECO:0007669"/>
    <property type="project" value="TreeGrafter"/>
</dbReference>
<evidence type="ECO:0000256" key="1">
    <source>
        <dbReference type="ARBA" id="ARBA00001947"/>
    </source>
</evidence>
<evidence type="ECO:0000256" key="5">
    <source>
        <dbReference type="RuleBase" id="RU004175"/>
    </source>
</evidence>
<dbReference type="EMBL" id="JAQIZZ010000005">
    <property type="protein sequence ID" value="KAJ5540426.1"/>
    <property type="molecule type" value="Genomic_DNA"/>
</dbReference>
<proteinExistence type="inferred from homology"/>
<dbReference type="GO" id="GO:0000105">
    <property type="term" value="P:L-histidine biosynthetic process"/>
    <property type="evidence" value="ECO:0007669"/>
    <property type="project" value="TreeGrafter"/>
</dbReference>
<comment type="similarity">
    <text evidence="5">Belongs to the histidinol dehydrogenase family.</text>
</comment>
<dbReference type="PANTHER" id="PTHR21256:SF14">
    <property type="entry name" value="HISTIDINOL DEHYDROGENASE"/>
    <property type="match status" value="1"/>
</dbReference>
<dbReference type="SUPFAM" id="SSF53720">
    <property type="entry name" value="ALDH-like"/>
    <property type="match status" value="1"/>
</dbReference>
<dbReference type="PANTHER" id="PTHR21256">
    <property type="entry name" value="HISTIDINOL DEHYDROGENASE HDH"/>
    <property type="match status" value="1"/>
</dbReference>
<comment type="cofactor">
    <cofactor evidence="1">
        <name>Zn(2+)</name>
        <dbReference type="ChEBI" id="CHEBI:29105"/>
    </cofactor>
</comment>
<accession>A0AAD6CUF7</accession>
<evidence type="ECO:0000256" key="3">
    <source>
        <dbReference type="ARBA" id="ARBA00022833"/>
    </source>
</evidence>
<gene>
    <name evidence="6" type="ORF">N7494_005502</name>
</gene>
<dbReference type="PRINTS" id="PR00083">
    <property type="entry name" value="HOLDHDRGNASE"/>
</dbReference>
<keyword evidence="3" id="KW-0862">Zinc</keyword>
<dbReference type="GO" id="GO:0051287">
    <property type="term" value="F:NAD binding"/>
    <property type="evidence" value="ECO:0007669"/>
    <property type="project" value="InterPro"/>
</dbReference>
<comment type="caution">
    <text evidence="6">The sequence shown here is derived from an EMBL/GenBank/DDBJ whole genome shotgun (WGS) entry which is preliminary data.</text>
</comment>
<dbReference type="GO" id="GO:0004399">
    <property type="term" value="F:histidinol dehydrogenase activity"/>
    <property type="evidence" value="ECO:0007669"/>
    <property type="project" value="TreeGrafter"/>
</dbReference>
<evidence type="ECO:0008006" key="8">
    <source>
        <dbReference type="Google" id="ProtNLM"/>
    </source>
</evidence>